<dbReference type="AlphaFoldDB" id="A0A3P7LPL5"/>
<proteinExistence type="predicted"/>
<evidence type="ECO:0000313" key="2">
    <source>
        <dbReference type="Proteomes" id="UP000270094"/>
    </source>
</evidence>
<feature type="non-terminal residue" evidence="1">
    <location>
        <position position="60"/>
    </location>
</feature>
<sequence>MNVIFSLVVNIHPPCQLFSHVILYVATNTDSLDYNIYEPTNVLRWRSWLARGTYKIEKCR</sequence>
<gene>
    <name evidence="1" type="ORF">SVUK_LOCUS16070</name>
</gene>
<keyword evidence="2" id="KW-1185">Reference proteome</keyword>
<evidence type="ECO:0000313" key="1">
    <source>
        <dbReference type="EMBL" id="VDM81072.1"/>
    </source>
</evidence>
<dbReference type="Proteomes" id="UP000270094">
    <property type="component" value="Unassembled WGS sequence"/>
</dbReference>
<dbReference type="EMBL" id="UYYB01111303">
    <property type="protein sequence ID" value="VDM81072.1"/>
    <property type="molecule type" value="Genomic_DNA"/>
</dbReference>
<organism evidence="1 2">
    <name type="scientific">Strongylus vulgaris</name>
    <name type="common">Blood worm</name>
    <dbReference type="NCBI Taxonomy" id="40348"/>
    <lineage>
        <taxon>Eukaryota</taxon>
        <taxon>Metazoa</taxon>
        <taxon>Ecdysozoa</taxon>
        <taxon>Nematoda</taxon>
        <taxon>Chromadorea</taxon>
        <taxon>Rhabditida</taxon>
        <taxon>Rhabditina</taxon>
        <taxon>Rhabditomorpha</taxon>
        <taxon>Strongyloidea</taxon>
        <taxon>Strongylidae</taxon>
        <taxon>Strongylus</taxon>
    </lineage>
</organism>
<accession>A0A3P7LPL5</accession>
<reference evidence="1 2" key="1">
    <citation type="submission" date="2018-11" db="EMBL/GenBank/DDBJ databases">
        <authorList>
            <consortium name="Pathogen Informatics"/>
        </authorList>
    </citation>
    <scope>NUCLEOTIDE SEQUENCE [LARGE SCALE GENOMIC DNA]</scope>
</reference>
<name>A0A3P7LPL5_STRVU</name>
<protein>
    <submittedName>
        <fullName evidence="1">Uncharacterized protein</fullName>
    </submittedName>
</protein>